<reference evidence="2" key="1">
    <citation type="submission" date="2021-02" db="EMBL/GenBank/DDBJ databases">
        <authorList>
            <person name="Nowell W R."/>
        </authorList>
    </citation>
    <scope>NUCLEOTIDE SEQUENCE</scope>
</reference>
<evidence type="ECO:0000313" key="3">
    <source>
        <dbReference type="Proteomes" id="UP000676336"/>
    </source>
</evidence>
<dbReference type="AlphaFoldDB" id="A0A8S3J2Y0"/>
<evidence type="ECO:0000256" key="1">
    <source>
        <dbReference type="SAM" id="MobiDB-lite"/>
    </source>
</evidence>
<feature type="region of interest" description="Disordered" evidence="1">
    <location>
        <begin position="24"/>
        <end position="63"/>
    </location>
</feature>
<dbReference type="EMBL" id="CAJOBI010338128">
    <property type="protein sequence ID" value="CAF5208959.1"/>
    <property type="molecule type" value="Genomic_DNA"/>
</dbReference>
<accession>A0A8S3J2Y0</accession>
<comment type="caution">
    <text evidence="2">The sequence shown here is derived from an EMBL/GenBank/DDBJ whole genome shotgun (WGS) entry which is preliminary data.</text>
</comment>
<feature type="non-terminal residue" evidence="2">
    <location>
        <position position="63"/>
    </location>
</feature>
<sequence>MSAISSSAIATVNVKRFSIRAQRNMGKRGGGATGGGAPAATGSGGRSNLYQQMYHNGVRNAVK</sequence>
<evidence type="ECO:0000313" key="2">
    <source>
        <dbReference type="EMBL" id="CAF5208959.1"/>
    </source>
</evidence>
<gene>
    <name evidence="2" type="ORF">SMN809_LOCUS77750</name>
</gene>
<proteinExistence type="predicted"/>
<dbReference type="Proteomes" id="UP000676336">
    <property type="component" value="Unassembled WGS sequence"/>
</dbReference>
<name>A0A8S3J2Y0_9BILA</name>
<organism evidence="2 3">
    <name type="scientific">Rotaria magnacalcarata</name>
    <dbReference type="NCBI Taxonomy" id="392030"/>
    <lineage>
        <taxon>Eukaryota</taxon>
        <taxon>Metazoa</taxon>
        <taxon>Spiralia</taxon>
        <taxon>Gnathifera</taxon>
        <taxon>Rotifera</taxon>
        <taxon>Eurotatoria</taxon>
        <taxon>Bdelloidea</taxon>
        <taxon>Philodinida</taxon>
        <taxon>Philodinidae</taxon>
        <taxon>Rotaria</taxon>
    </lineage>
</organism>
<protein>
    <submittedName>
        <fullName evidence="2">Uncharacterized protein</fullName>
    </submittedName>
</protein>
<feature type="compositionally biased region" description="Gly residues" evidence="1">
    <location>
        <begin position="27"/>
        <end position="45"/>
    </location>
</feature>